<proteinExistence type="predicted"/>
<feature type="chain" id="PRO_5031426952" description="COMM domain-containing protein 4" evidence="1">
    <location>
        <begin position="21"/>
        <end position="322"/>
    </location>
</feature>
<dbReference type="InterPro" id="IPR047155">
    <property type="entry name" value="COMMD4/6/7/8"/>
</dbReference>
<organism evidence="2">
    <name type="scientific">Timema genevievae</name>
    <name type="common">Walking stick</name>
    <dbReference type="NCBI Taxonomy" id="629358"/>
    <lineage>
        <taxon>Eukaryota</taxon>
        <taxon>Metazoa</taxon>
        <taxon>Ecdysozoa</taxon>
        <taxon>Arthropoda</taxon>
        <taxon>Hexapoda</taxon>
        <taxon>Insecta</taxon>
        <taxon>Pterygota</taxon>
        <taxon>Neoptera</taxon>
        <taxon>Polyneoptera</taxon>
        <taxon>Phasmatodea</taxon>
        <taxon>Timematodea</taxon>
        <taxon>Timematoidea</taxon>
        <taxon>Timematidae</taxon>
        <taxon>Timema</taxon>
    </lineage>
</organism>
<protein>
    <recommendedName>
        <fullName evidence="3">COMM domain-containing protein 4</fullName>
    </recommendedName>
</protein>
<evidence type="ECO:0008006" key="3">
    <source>
        <dbReference type="Google" id="ProtNLM"/>
    </source>
</evidence>
<gene>
    <name evidence="2" type="ORF">TGEB3V08_LOCUS587</name>
</gene>
<dbReference type="PANTHER" id="PTHR16231">
    <property type="entry name" value="COMM DOMAIN-CONTAINING PROTEIN 4-8 FAMILY MEMBER"/>
    <property type="match status" value="1"/>
</dbReference>
<reference evidence="2" key="1">
    <citation type="submission" date="2020-11" db="EMBL/GenBank/DDBJ databases">
        <authorList>
            <person name="Tran Van P."/>
        </authorList>
    </citation>
    <scope>NUCLEOTIDE SEQUENCE</scope>
</reference>
<keyword evidence="1" id="KW-0732">Signal</keyword>
<dbReference type="AlphaFoldDB" id="A0A7R9JQG2"/>
<dbReference type="PANTHER" id="PTHR16231:SF4">
    <property type="entry name" value="COMM DOMAIN-CONTAINING PROTEIN 4"/>
    <property type="match status" value="1"/>
</dbReference>
<evidence type="ECO:0000256" key="1">
    <source>
        <dbReference type="SAM" id="SignalP"/>
    </source>
</evidence>
<name>A0A7R9JQG2_TIMGE</name>
<feature type="signal peptide" evidence="1">
    <location>
        <begin position="1"/>
        <end position="20"/>
    </location>
</feature>
<dbReference type="EMBL" id="OE839208">
    <property type="protein sequence ID" value="CAD7586186.1"/>
    <property type="molecule type" value="Genomic_DNA"/>
</dbReference>
<evidence type="ECO:0000313" key="2">
    <source>
        <dbReference type="EMBL" id="CAD7586186.1"/>
    </source>
</evidence>
<sequence length="322" mass="35909">MCCAYLCDLCARLVVGLTAAAEQSKKKTQYSKSAPSVSSPVSRVGLVVEQWPAGRVLRVALRQGQGQSGTSRDEPIPPCFLWRRRFHTRSQSAVRLPLSQSFEPPTRRRFRFCGDLDCPDWILAEINTLAKMSSVKMKLLCQQVAKSSLGEEMDYDKVKKLTSDAKFEVGDVKASVAAVEFILTSSSRHGVEEDVLSSELQQLGLPREHSTSLVRVYSDNLTAFTSKLKSESLRRLEDVRWRVDFVSRSSRHYVDPDLPEPEVTISLRVWDSLAGLHKMHKFTTTGDMLDLQSPGPVDETNNNDGRTGGMLVCLTLDTRGQA</sequence>
<dbReference type="Pfam" id="PF21672">
    <property type="entry name" value="COMM_HN"/>
    <property type="match status" value="1"/>
</dbReference>
<accession>A0A7R9JQG2</accession>